<dbReference type="InterPro" id="IPR006059">
    <property type="entry name" value="SBP"/>
</dbReference>
<gene>
    <name evidence="5" type="ORF">ED312_19160</name>
</gene>
<dbReference type="SUPFAM" id="SSF53850">
    <property type="entry name" value="Periplasmic binding protein-like II"/>
    <property type="match status" value="1"/>
</dbReference>
<organism evidence="5 6">
    <name type="scientific">Sinomicrobium pectinilyticum</name>
    <dbReference type="NCBI Taxonomy" id="1084421"/>
    <lineage>
        <taxon>Bacteria</taxon>
        <taxon>Pseudomonadati</taxon>
        <taxon>Bacteroidota</taxon>
        <taxon>Flavobacteriia</taxon>
        <taxon>Flavobacteriales</taxon>
        <taxon>Flavobacteriaceae</taxon>
        <taxon>Sinomicrobium</taxon>
    </lineage>
</organism>
<keyword evidence="6" id="KW-1185">Reference proteome</keyword>
<dbReference type="Proteomes" id="UP000267469">
    <property type="component" value="Unassembled WGS sequence"/>
</dbReference>
<comment type="similarity">
    <text evidence="2">Belongs to the bacterial solute-binding protein 1 family.</text>
</comment>
<proteinExistence type="inferred from homology"/>
<dbReference type="RefSeq" id="WP_123217646.1">
    <property type="nucleotide sequence ID" value="NZ_RJTM01000129.1"/>
</dbReference>
<dbReference type="GO" id="GO:0042597">
    <property type="term" value="C:periplasmic space"/>
    <property type="evidence" value="ECO:0007669"/>
    <property type="project" value="UniProtKB-SubCell"/>
</dbReference>
<evidence type="ECO:0000313" key="6">
    <source>
        <dbReference type="Proteomes" id="UP000267469"/>
    </source>
</evidence>
<name>A0A3N0DYH9_SINP1</name>
<evidence type="ECO:0000256" key="3">
    <source>
        <dbReference type="ARBA" id="ARBA00022448"/>
    </source>
</evidence>
<dbReference type="Pfam" id="PF01547">
    <property type="entry name" value="SBP_bac_1"/>
    <property type="match status" value="1"/>
</dbReference>
<keyword evidence="4" id="KW-0732">Signal</keyword>
<evidence type="ECO:0000256" key="4">
    <source>
        <dbReference type="ARBA" id="ARBA00022729"/>
    </source>
</evidence>
<dbReference type="PANTHER" id="PTHR43649">
    <property type="entry name" value="ARABINOSE-BINDING PROTEIN-RELATED"/>
    <property type="match status" value="1"/>
</dbReference>
<sequence>MAKKVLKGMTWGHSRGIVPLQAFAQRFNQLYPDIEVQWRQRTLQEFADYPIEKLTETYDLLIIDHPWVGCAAATNCVLPLDEHLSREYLDNQAENQVGGSHDSYRYGGHQWALAIDAAAPVPSFRKDLLDENGQQVPASWTEVMELARMGKVAAPAIPIDLLMNFYMFCQVHGQEPFQQKEQVIDRKTGLKALQTMKEFYSLLDRRMFDANPIRVAEMMSMTNDFWYCPFAYGYSNYSRDGYSKYLLTYGNLVSFDGTKKLRSTIGGTGLAVSAFSAFKEEALLFVEMIVSETNQSTEYALNGGQPGHRKAWIDERTNYITRNYFRNTLESLDESYMRPRYHGYLHFQDHAGDPIRDYMMGEGSPQQVLETIDSIYQESQMVAQNER</sequence>
<dbReference type="EMBL" id="RJTM01000129">
    <property type="protein sequence ID" value="RNL80611.1"/>
    <property type="molecule type" value="Genomic_DNA"/>
</dbReference>
<keyword evidence="3" id="KW-0813">Transport</keyword>
<reference evidence="5 6" key="1">
    <citation type="submission" date="2018-10" db="EMBL/GenBank/DDBJ databases">
        <title>Sinomicrobium pectinilyticum sp. nov., a pectinase-producing bacterium isolated from alkaline and saline soil, and emended description of the genus Sinomicrobium.</title>
        <authorList>
            <person name="Cheng B."/>
            <person name="Li C."/>
            <person name="Lai Q."/>
            <person name="Du M."/>
            <person name="Shao Z."/>
            <person name="Xu P."/>
            <person name="Yang C."/>
        </authorList>
    </citation>
    <scope>NUCLEOTIDE SEQUENCE [LARGE SCALE GENOMIC DNA]</scope>
    <source>
        <strain evidence="5 6">5DNS001</strain>
    </source>
</reference>
<evidence type="ECO:0000313" key="5">
    <source>
        <dbReference type="EMBL" id="RNL80611.1"/>
    </source>
</evidence>
<comment type="subcellular location">
    <subcellularLocation>
        <location evidence="1">Periplasm</location>
    </subcellularLocation>
</comment>
<dbReference type="AlphaFoldDB" id="A0A3N0DYH9"/>
<dbReference type="Gene3D" id="3.40.190.10">
    <property type="entry name" value="Periplasmic binding protein-like II"/>
    <property type="match status" value="1"/>
</dbReference>
<evidence type="ECO:0000256" key="2">
    <source>
        <dbReference type="ARBA" id="ARBA00008520"/>
    </source>
</evidence>
<dbReference type="OrthoDB" id="9811622at2"/>
<accession>A0A3N0DYH9</accession>
<comment type="caution">
    <text evidence="5">The sequence shown here is derived from an EMBL/GenBank/DDBJ whole genome shotgun (WGS) entry which is preliminary data.</text>
</comment>
<evidence type="ECO:0000256" key="1">
    <source>
        <dbReference type="ARBA" id="ARBA00004418"/>
    </source>
</evidence>
<protein>
    <submittedName>
        <fullName evidence="5">Extracellular solute-binding protein</fullName>
    </submittedName>
</protein>
<dbReference type="PANTHER" id="PTHR43649:SF34">
    <property type="entry name" value="ABC TRANSPORTER PERIPLASMIC-BINDING PROTEIN YCJN-RELATED"/>
    <property type="match status" value="1"/>
</dbReference>
<dbReference type="InterPro" id="IPR050490">
    <property type="entry name" value="Bact_solute-bd_prot1"/>
</dbReference>